<evidence type="ECO:0000313" key="1">
    <source>
        <dbReference type="EMBL" id="MBB5076326.1"/>
    </source>
</evidence>
<protein>
    <submittedName>
        <fullName evidence="1">IS30 family transposase</fullName>
    </submittedName>
</protein>
<comment type="caution">
    <text evidence="1">The sequence shown here is derived from an EMBL/GenBank/DDBJ whole genome shotgun (WGS) entry which is preliminary data.</text>
</comment>
<sequence>MRGSYIGVRARLQHGGARSPSPGQRLSIYSAEDLALVAVELNNRPRRTLDWQAPAERFAKLVATVE</sequence>
<proteinExistence type="predicted"/>
<dbReference type="EMBL" id="JACHIN010000002">
    <property type="protein sequence ID" value="MBB5076326.1"/>
    <property type="molecule type" value="Genomic_DNA"/>
</dbReference>
<keyword evidence="2" id="KW-1185">Reference proteome</keyword>
<reference evidence="1 2" key="1">
    <citation type="submission" date="2020-08" db="EMBL/GenBank/DDBJ databases">
        <title>Genomic Encyclopedia of Type Strains, Phase IV (KMG-IV): sequencing the most valuable type-strain genomes for metagenomic binning, comparative biology and taxonomic classification.</title>
        <authorList>
            <person name="Goeker M."/>
        </authorList>
    </citation>
    <scope>NUCLEOTIDE SEQUENCE [LARGE SCALE GENOMIC DNA]</scope>
    <source>
        <strain evidence="1 2">DSM 45385</strain>
    </source>
</reference>
<name>A0A7W7ZZY6_9ACTN</name>
<evidence type="ECO:0000313" key="2">
    <source>
        <dbReference type="Proteomes" id="UP000568380"/>
    </source>
</evidence>
<dbReference type="AlphaFoldDB" id="A0A7W7ZZY6"/>
<organism evidence="1 2">
    <name type="scientific">Nonomuraea endophytica</name>
    <dbReference type="NCBI Taxonomy" id="714136"/>
    <lineage>
        <taxon>Bacteria</taxon>
        <taxon>Bacillati</taxon>
        <taxon>Actinomycetota</taxon>
        <taxon>Actinomycetes</taxon>
        <taxon>Streptosporangiales</taxon>
        <taxon>Streptosporangiaceae</taxon>
        <taxon>Nonomuraea</taxon>
    </lineage>
</organism>
<dbReference type="Proteomes" id="UP000568380">
    <property type="component" value="Unassembled WGS sequence"/>
</dbReference>
<accession>A0A7W7ZZY6</accession>
<gene>
    <name evidence="1" type="ORF">HNR40_001790</name>
</gene>